<dbReference type="InterPro" id="IPR011646">
    <property type="entry name" value="KAP_P-loop"/>
</dbReference>
<gene>
    <name evidence="4" type="ORF">QV13_00515</name>
</gene>
<dbReference type="STRING" id="1566387.QV13_00515"/>
<accession>A0A1C2EEF0</accession>
<sequence>MTETPTKPHAQILTGNAADDDAFAGGGHTRTATALADTISQIGTRDGAIGLEGSWGTGKSMVIKLAAKALPKGKYDLFTFDLWRHQTDNFRRLFLEEFVAWLEQQKYLTTTEVTHAISRIRDRTQTIGTDRFSLYTWPGLVFLLLLALAPIGYSHLTADAPPVFPGAPPIVPDTVFWGLNWPQIITLIVPFLFVVWVIGRAIKLMWNPAWRRGATDRSLLYALSETAMIFSNEKKRETIEQNIRDEDPTAFEFYGLFRDLLSKAQKDKRRIVFVLDNIDRLPRDEVRAAWSQMWAVFSPNPSQIRGPAAHVIAVIPYDRGHVLSAFSGTGEGHAVETSGGDPNIDLFEKTFDRVIRVAPPVTSDWKSFLDAKLVEAFGLQISGEAHLDDRYHLYRILQLALRDKSLMATPRRIISFVNEVGALWVQWGHSIPIVTIGFYVLHREIIEADPTVIAKGLFPQQSLTHLPSAWTDHLAALCFNVEPLHARQVLLADPIAKAFTSIDAGDLNGWKEATGFETTAYEVLDSDAHQWAQSPQILSRAAINLEKVELESSFAKNCWNMLGDSLPSLGSIQEQPAAAFAGLCKIIEHLDTNRAAKAAIFLRNYMSPPANLRPAPEVWAASMVDLFDALERSAGKDTRISFQRDTQPPDDANFCINAAAAFSPTKYSFGALSCRVKPAMIIETLKQTASDAPNIARLAIPELDSLLRPHSKQLNPLIEVIAGILRSPADLLDKGHGDRLGMLAELVEIAGRQKEVRTTLRAVVEDGTLLWHAFTAEKTSVPRAADGLWLIVSAIGTTEHTPPATHPNLGDNTAAIAWYKSIRMSSSGFQEFIDALSAVVSNRGRFSDWTNYAISTGSTAPLFPRVLRKVVEEHDYWIDSNLKWMSDFDRLRETIGQDTTTLLLQQLAEEKIDWRKAIDDVDILNLSPQLARDIAMAPEGQAPSEILKIVDDKLGSLSGEDWLAALSNSTGAVGLLITRVEDSDVVLSPAAFGEAIKKHTLEICVEETRREYRPDWPQICKALPVPNTKTIAFEVLNALATTTSTPTGVAHYIEMYHPIAIKMPLDKNPDAAVGAFLHKLAISPSERVLQFVRQRQKDMKHCLEKASPDEVKALDNTLRGQLRGEDNALVERVRIMIDLLGFEPEQAEEEAANQTDEQHQ</sequence>
<evidence type="ECO:0000256" key="2">
    <source>
        <dbReference type="SAM" id="Phobius"/>
    </source>
</evidence>
<proteinExistence type="predicted"/>
<dbReference type="Pfam" id="PF07693">
    <property type="entry name" value="KAP_NTPase"/>
    <property type="match status" value="1"/>
</dbReference>
<keyword evidence="2" id="KW-1133">Transmembrane helix</keyword>
<dbReference type="OrthoDB" id="88903at2"/>
<feature type="transmembrane region" description="Helical" evidence="2">
    <location>
        <begin position="132"/>
        <end position="153"/>
    </location>
</feature>
<evidence type="ECO:0000259" key="3">
    <source>
        <dbReference type="Pfam" id="PF07693"/>
    </source>
</evidence>
<dbReference type="AlphaFoldDB" id="A0A1C2EEF0"/>
<dbReference type="EMBL" id="MDEO01000017">
    <property type="protein sequence ID" value="OCX25307.1"/>
    <property type="molecule type" value="Genomic_DNA"/>
</dbReference>
<keyword evidence="2" id="KW-0812">Transmembrane</keyword>
<dbReference type="Proteomes" id="UP000094412">
    <property type="component" value="Unassembled WGS sequence"/>
</dbReference>
<protein>
    <recommendedName>
        <fullName evidence="3">KAP NTPase domain-containing protein</fullName>
    </recommendedName>
</protein>
<reference evidence="4 5" key="1">
    <citation type="submission" date="2016-08" db="EMBL/GenBank/DDBJ databases">
        <title>Whole genome sequence of Mesorhizobium sp. strain UASWS1009 isolated from industrial sewage.</title>
        <authorList>
            <person name="Crovadore J."/>
            <person name="Calmin G."/>
            <person name="Chablais R."/>
            <person name="Cochard B."/>
            <person name="Lefort F."/>
        </authorList>
    </citation>
    <scope>NUCLEOTIDE SEQUENCE [LARGE SCALE GENOMIC DNA]</scope>
    <source>
        <strain evidence="4 5">UASWS1009</strain>
    </source>
</reference>
<dbReference type="InterPro" id="IPR027417">
    <property type="entry name" value="P-loop_NTPase"/>
</dbReference>
<comment type="caution">
    <text evidence="4">The sequence shown here is derived from an EMBL/GenBank/DDBJ whole genome shotgun (WGS) entry which is preliminary data.</text>
</comment>
<dbReference type="RefSeq" id="WP_024922153.1">
    <property type="nucleotide sequence ID" value="NZ_MDEO01000017.1"/>
</dbReference>
<evidence type="ECO:0000313" key="5">
    <source>
        <dbReference type="Proteomes" id="UP000094412"/>
    </source>
</evidence>
<organism evidence="4 5">
    <name type="scientific">Mesorhizobium hungaricum</name>
    <dbReference type="NCBI Taxonomy" id="1566387"/>
    <lineage>
        <taxon>Bacteria</taxon>
        <taxon>Pseudomonadati</taxon>
        <taxon>Pseudomonadota</taxon>
        <taxon>Alphaproteobacteria</taxon>
        <taxon>Hyphomicrobiales</taxon>
        <taxon>Phyllobacteriaceae</taxon>
        <taxon>Mesorhizobium</taxon>
    </lineage>
</organism>
<dbReference type="SUPFAM" id="SSF52540">
    <property type="entry name" value="P-loop containing nucleoside triphosphate hydrolases"/>
    <property type="match status" value="1"/>
</dbReference>
<evidence type="ECO:0000256" key="1">
    <source>
        <dbReference type="SAM" id="MobiDB-lite"/>
    </source>
</evidence>
<keyword evidence="5" id="KW-1185">Reference proteome</keyword>
<feature type="region of interest" description="Disordered" evidence="1">
    <location>
        <begin position="1"/>
        <end position="21"/>
    </location>
</feature>
<keyword evidence="2" id="KW-0472">Membrane</keyword>
<evidence type="ECO:0000313" key="4">
    <source>
        <dbReference type="EMBL" id="OCX25307.1"/>
    </source>
</evidence>
<feature type="domain" description="KAP NTPase" evidence="3">
    <location>
        <begin position="32"/>
        <end position="420"/>
    </location>
</feature>
<feature type="transmembrane region" description="Helical" evidence="2">
    <location>
        <begin position="181"/>
        <end position="202"/>
    </location>
</feature>
<name>A0A1C2EEF0_9HYPH</name>